<comment type="cofactor">
    <cofactor evidence="1">
        <name>Fe(3+)</name>
        <dbReference type="ChEBI" id="CHEBI:29034"/>
    </cofactor>
</comment>
<dbReference type="AlphaFoldDB" id="W6N425"/>
<evidence type="ECO:0000256" key="2">
    <source>
        <dbReference type="ARBA" id="ARBA00001974"/>
    </source>
</evidence>
<keyword evidence="6" id="KW-0560">Oxidoreductase</keyword>
<dbReference type="PANTHER" id="PTHR43429">
    <property type="entry name" value="PYRIDINE NUCLEOTIDE-DISULFIDE OXIDOREDUCTASE DOMAIN-CONTAINING"/>
    <property type="match status" value="1"/>
</dbReference>
<dbReference type="GO" id="GO:0008942">
    <property type="term" value="F:nitrite reductase [NAD(P)H] activity"/>
    <property type="evidence" value="ECO:0007669"/>
    <property type="project" value="UniProtKB-EC"/>
</dbReference>
<dbReference type="Gene3D" id="2.20.28.10">
    <property type="match status" value="1"/>
</dbReference>
<comment type="caution">
    <text evidence="6">The sequence shown here is derived from an EMBL/GenBank/DDBJ whole genome shotgun (WGS) entry which is preliminary data.</text>
</comment>
<dbReference type="InterPro" id="IPR023753">
    <property type="entry name" value="FAD/NAD-binding_dom"/>
</dbReference>
<sequence length="443" mass="48755">MNKSIKTKKKWKCLICGVIFEGDEPPKICPVCGADSSQFVEVAENNMSFKSNSKDRFIIIGNGAAGFNAAKSIRTRNTKADIKLISEEKYLTYYRPELSDYLATSIPDDKFYVTGPKWYDENNIELILNTSVKSINSKSKKIYLSNNKELSYDKLILANGSVNFIPPIKGNDKKGVFTLKFLKDADNIKEYMNKSKNAVVIGGGLLGLEAAWEMKKNGLSVTIVEFSDRLLPRQLDTKGAEIFKKYIDTSGVSIILGDSADEIQGQDKVSSVKLKSGKIINTDLVLFSIGIRPNKTLAENSGIKVNKGVIVNDRMETSAKDIYACGDICEYNEKIYGNWPAAVEMGKTAGNNAVGDEVHFVSFVSSVIFAAMNCNLFSCGNFSEDFKNISSSDPSKGTYSKLFFENNKLVGGILIGDTSKSGKIMLAIQSEKTLNDVLKENTL</sequence>
<keyword evidence="4" id="KW-0274">FAD</keyword>
<organism evidence="6 7">
    <name type="scientific">Clostridium tyrobutyricum DIVETGP</name>
    <dbReference type="NCBI Taxonomy" id="1408889"/>
    <lineage>
        <taxon>Bacteria</taxon>
        <taxon>Bacillati</taxon>
        <taxon>Bacillota</taxon>
        <taxon>Clostridia</taxon>
        <taxon>Eubacteriales</taxon>
        <taxon>Clostridiaceae</taxon>
        <taxon>Clostridium</taxon>
    </lineage>
</organism>
<accession>W6N425</accession>
<proteinExistence type="predicted"/>
<keyword evidence="3" id="KW-0285">Flavoprotein</keyword>
<evidence type="ECO:0000256" key="4">
    <source>
        <dbReference type="ARBA" id="ARBA00022827"/>
    </source>
</evidence>
<protein>
    <submittedName>
        <fullName evidence="6">Nitrite reductase probable [NAD(P)H] subunit</fullName>
        <ecNumber evidence="6">1.7.1.4</ecNumber>
    </submittedName>
</protein>
<evidence type="ECO:0000259" key="5">
    <source>
        <dbReference type="PROSITE" id="PS50903"/>
    </source>
</evidence>
<dbReference type="InterPro" id="IPR050260">
    <property type="entry name" value="FAD-bd_OxRdtase"/>
</dbReference>
<dbReference type="InterPro" id="IPR048574">
    <property type="entry name" value="RUBY_RBDX"/>
</dbReference>
<evidence type="ECO:0000256" key="3">
    <source>
        <dbReference type="ARBA" id="ARBA00022630"/>
    </source>
</evidence>
<reference evidence="6 7" key="1">
    <citation type="journal article" date="2015" name="Genome Announc.">
        <title>Draft Genome Sequence of Clostridium tyrobutyricum Strain DIVETGP, Isolated from Cow's Milk for Grana Padano Production.</title>
        <authorList>
            <person name="Soggiu A."/>
            <person name="Piras C."/>
            <person name="Gaiarsa S."/>
            <person name="Sassera D."/>
            <person name="Roncada P."/>
            <person name="Bendixen E."/>
            <person name="Brasca M."/>
            <person name="Bonizzi L."/>
        </authorList>
    </citation>
    <scope>NUCLEOTIDE SEQUENCE [LARGE SCALE GENOMIC DNA]</scope>
    <source>
        <strain evidence="6 7">DIVETGP</strain>
    </source>
</reference>
<evidence type="ECO:0000256" key="1">
    <source>
        <dbReference type="ARBA" id="ARBA00001965"/>
    </source>
</evidence>
<dbReference type="Gene3D" id="3.30.390.30">
    <property type="match status" value="1"/>
</dbReference>
<dbReference type="InterPro" id="IPR041575">
    <property type="entry name" value="Rubredoxin_C"/>
</dbReference>
<dbReference type="GeneID" id="29419545"/>
<dbReference type="Pfam" id="PF18267">
    <property type="entry name" value="Rubredoxin_C"/>
    <property type="match status" value="1"/>
</dbReference>
<evidence type="ECO:0000313" key="7">
    <source>
        <dbReference type="Proteomes" id="UP000019482"/>
    </source>
</evidence>
<dbReference type="Pfam" id="PF07992">
    <property type="entry name" value="Pyr_redox_2"/>
    <property type="match status" value="1"/>
</dbReference>
<dbReference type="OrthoDB" id="9807946at2"/>
<dbReference type="PROSITE" id="PS50903">
    <property type="entry name" value="RUBREDOXIN_LIKE"/>
    <property type="match status" value="1"/>
</dbReference>
<keyword evidence="7" id="KW-1185">Reference proteome</keyword>
<feature type="domain" description="Rubredoxin-like" evidence="5">
    <location>
        <begin position="8"/>
        <end position="42"/>
    </location>
</feature>
<dbReference type="Proteomes" id="UP000019482">
    <property type="component" value="Unassembled WGS sequence"/>
</dbReference>
<dbReference type="InterPro" id="IPR024934">
    <property type="entry name" value="Rubredoxin-like_dom"/>
</dbReference>
<name>W6N425_CLOTY</name>
<evidence type="ECO:0000313" key="6">
    <source>
        <dbReference type="EMBL" id="CDL90921.1"/>
    </source>
</evidence>
<dbReference type="EC" id="1.7.1.4" evidence="6"/>
<dbReference type="CDD" id="cd00729">
    <property type="entry name" value="rubredoxin_SM"/>
    <property type="match status" value="1"/>
</dbReference>
<dbReference type="Gene3D" id="3.50.50.60">
    <property type="entry name" value="FAD/NAD(P)-binding domain"/>
    <property type="match status" value="2"/>
</dbReference>
<dbReference type="PRINTS" id="PR00411">
    <property type="entry name" value="PNDRDTASEI"/>
</dbReference>
<gene>
    <name evidence="6" type="ORF">CTDIVETGP_0991</name>
</gene>
<dbReference type="InterPro" id="IPR036188">
    <property type="entry name" value="FAD/NAD-bd_sf"/>
</dbReference>
<dbReference type="Pfam" id="PF21349">
    <property type="entry name" value="RUBY_RBDX"/>
    <property type="match status" value="1"/>
</dbReference>
<dbReference type="GO" id="GO:0005506">
    <property type="term" value="F:iron ion binding"/>
    <property type="evidence" value="ECO:0007669"/>
    <property type="project" value="InterPro"/>
</dbReference>
<dbReference type="SUPFAM" id="SSF51905">
    <property type="entry name" value="FAD/NAD(P)-binding domain"/>
    <property type="match status" value="2"/>
</dbReference>
<dbReference type="EMBL" id="CBXI010000013">
    <property type="protein sequence ID" value="CDL90921.1"/>
    <property type="molecule type" value="Genomic_DNA"/>
</dbReference>
<dbReference type="SUPFAM" id="SSF57802">
    <property type="entry name" value="Rubredoxin-like"/>
    <property type="match status" value="1"/>
</dbReference>
<dbReference type="InterPro" id="IPR016156">
    <property type="entry name" value="FAD/NAD-linked_Rdtase_dimer_sf"/>
</dbReference>
<dbReference type="PANTHER" id="PTHR43429:SF3">
    <property type="entry name" value="NITRITE REDUCTASE [NAD(P)H]"/>
    <property type="match status" value="1"/>
</dbReference>
<dbReference type="PRINTS" id="PR00368">
    <property type="entry name" value="FADPNR"/>
</dbReference>
<dbReference type="RefSeq" id="WP_017895528.1">
    <property type="nucleotide sequence ID" value="NZ_CBXI010000013.1"/>
</dbReference>
<comment type="cofactor">
    <cofactor evidence="2">
        <name>FAD</name>
        <dbReference type="ChEBI" id="CHEBI:57692"/>
    </cofactor>
</comment>